<dbReference type="AlphaFoldDB" id="A0A378LNL2"/>
<dbReference type="EMBL" id="UGPB01000001">
    <property type="protein sequence ID" value="STY28343.1"/>
    <property type="molecule type" value="Genomic_DNA"/>
</dbReference>
<keyword evidence="3" id="KW-1185">Reference proteome</keyword>
<accession>A0A378LNL2</accession>
<dbReference type="Proteomes" id="UP000255297">
    <property type="component" value="Unassembled WGS sequence"/>
</dbReference>
<organism evidence="2 3">
    <name type="scientific">Legionella wadsworthii</name>
    <dbReference type="NCBI Taxonomy" id="28088"/>
    <lineage>
        <taxon>Bacteria</taxon>
        <taxon>Pseudomonadati</taxon>
        <taxon>Pseudomonadota</taxon>
        <taxon>Gammaproteobacteria</taxon>
        <taxon>Legionellales</taxon>
        <taxon>Legionellaceae</taxon>
        <taxon>Legionella</taxon>
    </lineage>
</organism>
<protein>
    <submittedName>
        <fullName evidence="2">Uncharacterized protein</fullName>
    </submittedName>
</protein>
<feature type="compositionally biased region" description="Polar residues" evidence="1">
    <location>
        <begin position="38"/>
        <end position="59"/>
    </location>
</feature>
<evidence type="ECO:0000256" key="1">
    <source>
        <dbReference type="SAM" id="MobiDB-lite"/>
    </source>
</evidence>
<reference evidence="2 3" key="1">
    <citation type="submission" date="2018-06" db="EMBL/GenBank/DDBJ databases">
        <authorList>
            <consortium name="Pathogen Informatics"/>
            <person name="Doyle S."/>
        </authorList>
    </citation>
    <scope>NUCLEOTIDE SEQUENCE [LARGE SCALE GENOMIC DNA]</scope>
    <source>
        <strain evidence="2 3">NCTC11532</strain>
    </source>
</reference>
<name>A0A378LNL2_9GAMM</name>
<gene>
    <name evidence="2" type="ORF">NCTC11532_00513</name>
</gene>
<feature type="region of interest" description="Disordered" evidence="1">
    <location>
        <begin position="1"/>
        <end position="117"/>
    </location>
</feature>
<feature type="compositionally biased region" description="Basic and acidic residues" evidence="1">
    <location>
        <begin position="1"/>
        <end position="15"/>
    </location>
</feature>
<sequence length="488" mass="55233">MYRKNEKSQLRDKKASPQKSIPTPMMKSTQHLPPYTLFAQSIDETPSSIDQPTSDSSISSKEDLGKVDESSQALSLASSKRGDIKGNVKKKSSSLKEEEDFEEKTDVPTERQSYTSSRGDILDIRKNQKRVPILSVAPAIRRPDPISEIRQIATELRKSSWSDELKNQLFCLGNVSLRKESYFEQTKDSNNCVKEFFKTLVQQKEILNEVENLLHQKQQYLSSGNDNVWPGCITFLTCTLYDKNVCFIALSRDSHGGDKKLLDLLDNLAKDLNKYQKARNSKYFYAVVMDTSKSFKRIINALSRNTRTCAEYDMGSLLSKLYMEYGASLQIEGCSNAFLFNYKKETEVEYQKDMRGRTLAKVSVRDDYNASVNKRSKNVELAIGFGQKVTLIPCCSVCQNNKWVFLAALINFQQEGEKFRQVQGNNDIIPQNTTGLEQTPATEKKSRRLSSGINGLTGISMFGFLSVVNQDLIEQEKDDGAEPIPVYS</sequence>
<proteinExistence type="predicted"/>
<evidence type="ECO:0000313" key="2">
    <source>
        <dbReference type="EMBL" id="STY28343.1"/>
    </source>
</evidence>
<feature type="compositionally biased region" description="Basic and acidic residues" evidence="1">
    <location>
        <begin position="60"/>
        <end position="69"/>
    </location>
</feature>
<evidence type="ECO:0000313" key="3">
    <source>
        <dbReference type="Proteomes" id="UP000255297"/>
    </source>
</evidence>
<feature type="compositionally biased region" description="Polar residues" evidence="1">
    <location>
        <begin position="17"/>
        <end position="31"/>
    </location>
</feature>